<dbReference type="PANTHER" id="PTHR30055">
    <property type="entry name" value="HTH-TYPE TRANSCRIPTIONAL REGULATOR RUTR"/>
    <property type="match status" value="1"/>
</dbReference>
<evidence type="ECO:0000256" key="1">
    <source>
        <dbReference type="ARBA" id="ARBA00023125"/>
    </source>
</evidence>
<dbReference type="SUPFAM" id="SSF46689">
    <property type="entry name" value="Homeodomain-like"/>
    <property type="match status" value="1"/>
</dbReference>
<reference evidence="4" key="1">
    <citation type="submission" date="2007-04" db="EMBL/GenBank/DDBJ databases">
        <authorList>
            <consortium name="US DOE Joint Genome Institute"/>
            <person name="Copeland A."/>
            <person name="Lucas S."/>
            <person name="Lapidus A."/>
            <person name="Barry K."/>
            <person name="Detter J.C."/>
            <person name="Glavina del Rio T."/>
            <person name="Hammon N."/>
            <person name="Israni S."/>
            <person name="Dalin E."/>
            <person name="Tice H."/>
            <person name="Pitluck S."/>
            <person name="Chain P."/>
            <person name="Malfatti S."/>
            <person name="Shin M."/>
            <person name="Vergez L."/>
            <person name="Schmutz J."/>
            <person name="Larimer F."/>
            <person name="Land M."/>
            <person name="Hauser L."/>
            <person name="Kyrpides N."/>
            <person name="Mikhailova N."/>
            <person name="Miller C."/>
            <person name="Richardson P."/>
        </authorList>
    </citation>
    <scope>NUCLEOTIDE SEQUENCE</scope>
    <source>
        <strain evidence="4">PYR-GCK</strain>
    </source>
</reference>
<dbReference type="AlphaFoldDB" id="A4T6S1"/>
<dbReference type="Pfam" id="PF00440">
    <property type="entry name" value="TetR_N"/>
    <property type="match status" value="1"/>
</dbReference>
<reference evidence="4" key="2">
    <citation type="journal article" date="2013" name="PLoS ONE">
        <title>A Gene Expression Study of the Activities of Aromatic Ring-Cleavage Dioxygenases in Mycobacterium gilvum PYR-GCK to Changes in Salinity and pH during Pyrene Degradation.</title>
        <authorList>
            <person name="Badejo A.C."/>
            <person name="Badejo A.O."/>
            <person name="Shin K.H."/>
            <person name="Chai Y.G."/>
        </authorList>
    </citation>
    <scope>NUCLEOTIDE SEQUENCE [LARGE SCALE GENOMIC DNA]</scope>
    <source>
        <strain evidence="4">PYR-GCK</strain>
    </source>
</reference>
<dbReference type="GO" id="GO:0003700">
    <property type="term" value="F:DNA-binding transcription factor activity"/>
    <property type="evidence" value="ECO:0007669"/>
    <property type="project" value="TreeGrafter"/>
</dbReference>
<sequence length="208" mass="23233">MDEGTAPHPDRDGLLDVVVDMLETDGYDAVQLRVVARRARSSLATIYKRYPTRDDLILAALEYWVARHRYAGIAVPPAAGLSLRQGLMSLFRTIFEPWERHPEMLKTYFRVRSSPNGGKLFRFGFDIVAPAGMELLKGVDEEFVVSLEAILANVIYGLLGRFSSGEIAVTEILPVLDRTVYWLTRGYEAPDSDSAEHFPTTPCAPTGR</sequence>
<dbReference type="eggNOG" id="COG1309">
    <property type="taxonomic scope" value="Bacteria"/>
</dbReference>
<feature type="domain" description="HTH tetR-type" evidence="3">
    <location>
        <begin position="8"/>
        <end position="68"/>
    </location>
</feature>
<dbReference type="InterPro" id="IPR001647">
    <property type="entry name" value="HTH_TetR"/>
</dbReference>
<feature type="DNA-binding region" description="H-T-H motif" evidence="2">
    <location>
        <begin position="31"/>
        <end position="50"/>
    </location>
</feature>
<evidence type="ECO:0000256" key="2">
    <source>
        <dbReference type="PROSITE-ProRule" id="PRU00335"/>
    </source>
</evidence>
<proteinExistence type="predicted"/>
<dbReference type="HOGENOM" id="CLU_108861_0_0_11"/>
<evidence type="ECO:0000259" key="3">
    <source>
        <dbReference type="PROSITE" id="PS50977"/>
    </source>
</evidence>
<protein>
    <submittedName>
        <fullName evidence="4">Transcriptional regulator, TetR family</fullName>
    </submittedName>
</protein>
<dbReference type="EMBL" id="CP000656">
    <property type="protein sequence ID" value="ABP44383.1"/>
    <property type="molecule type" value="Genomic_DNA"/>
</dbReference>
<dbReference type="Gene3D" id="1.10.357.10">
    <property type="entry name" value="Tetracycline Repressor, domain 2"/>
    <property type="match status" value="1"/>
</dbReference>
<accession>A4T6S1</accession>
<organism evidence="4">
    <name type="scientific">Mycolicibacterium gilvum (strain PYR-GCK)</name>
    <name type="common">Mycobacterium gilvum (strain PYR-GCK)</name>
    <dbReference type="NCBI Taxonomy" id="350054"/>
    <lineage>
        <taxon>Bacteria</taxon>
        <taxon>Bacillati</taxon>
        <taxon>Actinomycetota</taxon>
        <taxon>Actinomycetes</taxon>
        <taxon>Mycobacteriales</taxon>
        <taxon>Mycobacteriaceae</taxon>
        <taxon>Mycolicibacterium</taxon>
    </lineage>
</organism>
<keyword evidence="1 2" id="KW-0238">DNA-binding</keyword>
<dbReference type="PROSITE" id="PS50977">
    <property type="entry name" value="HTH_TETR_2"/>
    <property type="match status" value="1"/>
</dbReference>
<dbReference type="OrthoDB" id="3212417at2"/>
<dbReference type="PANTHER" id="PTHR30055:SF149">
    <property type="entry name" value="TETR-FAMILY TRANSCRIPTIONAL REGULATOR"/>
    <property type="match status" value="1"/>
</dbReference>
<dbReference type="GO" id="GO:0000976">
    <property type="term" value="F:transcription cis-regulatory region binding"/>
    <property type="evidence" value="ECO:0007669"/>
    <property type="project" value="TreeGrafter"/>
</dbReference>
<name>A4T6S1_MYCGI</name>
<gene>
    <name evidence="4" type="ordered locus">Mflv_1903</name>
</gene>
<evidence type="ECO:0000313" key="4">
    <source>
        <dbReference type="EMBL" id="ABP44383.1"/>
    </source>
</evidence>
<dbReference type="Pfam" id="PF17925">
    <property type="entry name" value="TetR_C_20"/>
    <property type="match status" value="1"/>
</dbReference>
<dbReference type="InterPro" id="IPR041642">
    <property type="entry name" value="KstR_C"/>
</dbReference>
<dbReference type="InterPro" id="IPR050109">
    <property type="entry name" value="HTH-type_TetR-like_transc_reg"/>
</dbReference>
<dbReference type="InterPro" id="IPR009057">
    <property type="entry name" value="Homeodomain-like_sf"/>
</dbReference>
<dbReference type="STRING" id="350054.Mflv_1903"/>
<dbReference type="KEGG" id="mgi:Mflv_1903"/>